<keyword evidence="3 7" id="KW-0812">Transmembrane</keyword>
<dbReference type="GO" id="GO:0016020">
    <property type="term" value="C:membrane"/>
    <property type="evidence" value="ECO:0007669"/>
    <property type="project" value="UniProtKB-SubCell"/>
</dbReference>
<keyword evidence="4 7" id="KW-1133">Transmembrane helix</keyword>
<feature type="domain" description="FHA" evidence="8">
    <location>
        <begin position="384"/>
        <end position="438"/>
    </location>
</feature>
<feature type="region of interest" description="Disordered" evidence="6">
    <location>
        <begin position="191"/>
        <end position="358"/>
    </location>
</feature>
<accession>A0A849AA42</accession>
<evidence type="ECO:0000256" key="5">
    <source>
        <dbReference type="ARBA" id="ARBA00023136"/>
    </source>
</evidence>
<dbReference type="RefSeq" id="WP_171199654.1">
    <property type="nucleotide sequence ID" value="NZ_JABEND010000004.1"/>
</dbReference>
<keyword evidence="2" id="KW-0597">Phosphoprotein</keyword>
<evidence type="ECO:0000256" key="7">
    <source>
        <dbReference type="SAM" id="Phobius"/>
    </source>
</evidence>
<evidence type="ECO:0000259" key="8">
    <source>
        <dbReference type="PROSITE" id="PS50006"/>
    </source>
</evidence>
<dbReference type="Gene3D" id="2.60.200.20">
    <property type="match status" value="1"/>
</dbReference>
<dbReference type="PROSITE" id="PS50006">
    <property type="entry name" value="FHA_DOMAIN"/>
    <property type="match status" value="1"/>
</dbReference>
<keyword evidence="5 7" id="KW-0472">Membrane</keyword>
<evidence type="ECO:0000256" key="1">
    <source>
        <dbReference type="ARBA" id="ARBA00004141"/>
    </source>
</evidence>
<proteinExistence type="predicted"/>
<keyword evidence="10" id="KW-1185">Reference proteome</keyword>
<gene>
    <name evidence="9" type="ORF">HKD39_09695</name>
</gene>
<sequence>MTPRGSGGARYCQTCGVPIDAMAVSCPACGSPTPLRNAALDRIRPAPVGSRVKAAVAETLPALVLVIAAVVAVFLDLQWQVWVGLLGAAVLAVLAVGLTGGQGFGKAGAGLRVIDEHSGAPIGGGAMAVRLLLRLLMTVGTLGVAAFSYRWDPSGREQTWWDRATHTRVVDAHQRAGDDLPWLNTGAAPMAGAGPVTSVPGFAQRPSEPPLGPPSAGTAISPQPQRLSGPGLDEPTVVLPGRDTGIDGPTVILEQPTAEEPTVALTKQPAEPTGESAQPRAEQPEQPPARHEPRPYPADPAPERESAQPRAEQPEQPPARHEPRPHPTDPAPERESAEPRAPEDDDEPEEHHTVIRPERAAALIQRGVTLRWDAGSEITVEGMVLIGRDPMPADGEQVDRRLAVGNESRGVSKTHLALLVSDGALSVIDRHSTNGVRIVRAGGEVITCVPGEPTSTEPHDRIAFGGRWLEVLD</sequence>
<evidence type="ECO:0000256" key="4">
    <source>
        <dbReference type="ARBA" id="ARBA00022989"/>
    </source>
</evidence>
<dbReference type="CDD" id="cd00060">
    <property type="entry name" value="FHA"/>
    <property type="match status" value="1"/>
</dbReference>
<evidence type="ECO:0000313" key="10">
    <source>
        <dbReference type="Proteomes" id="UP000562984"/>
    </source>
</evidence>
<name>A0A849AA42_9ACTN</name>
<feature type="transmembrane region" description="Helical" evidence="7">
    <location>
        <begin position="54"/>
        <end position="75"/>
    </location>
</feature>
<evidence type="ECO:0000256" key="6">
    <source>
        <dbReference type="SAM" id="MobiDB-lite"/>
    </source>
</evidence>
<evidence type="ECO:0000256" key="3">
    <source>
        <dbReference type="ARBA" id="ARBA00022692"/>
    </source>
</evidence>
<dbReference type="Proteomes" id="UP000562984">
    <property type="component" value="Unassembled WGS sequence"/>
</dbReference>
<evidence type="ECO:0000313" key="9">
    <source>
        <dbReference type="EMBL" id="NNG35981.1"/>
    </source>
</evidence>
<dbReference type="InterPro" id="IPR010432">
    <property type="entry name" value="RDD"/>
</dbReference>
<dbReference type="AlphaFoldDB" id="A0A849AA42"/>
<dbReference type="SUPFAM" id="SSF49879">
    <property type="entry name" value="SMAD/FHA domain"/>
    <property type="match status" value="1"/>
</dbReference>
<feature type="compositionally biased region" description="Basic and acidic residues" evidence="6">
    <location>
        <begin position="318"/>
        <end position="342"/>
    </location>
</feature>
<dbReference type="InterPro" id="IPR008984">
    <property type="entry name" value="SMAD_FHA_dom_sf"/>
</dbReference>
<comment type="subcellular location">
    <subcellularLocation>
        <location evidence="1">Membrane</location>
        <topology evidence="1">Multi-pass membrane protein</topology>
    </subcellularLocation>
</comment>
<feature type="transmembrane region" description="Helical" evidence="7">
    <location>
        <begin position="81"/>
        <end position="101"/>
    </location>
</feature>
<reference evidence="9 10" key="1">
    <citation type="submission" date="2020-05" db="EMBL/GenBank/DDBJ databases">
        <title>Nakamurella sp. DB0629 isolated from air conditioner.</title>
        <authorList>
            <person name="Kim D.H."/>
            <person name="Kim D.-U."/>
        </authorList>
    </citation>
    <scope>NUCLEOTIDE SEQUENCE [LARGE SCALE GENOMIC DNA]</scope>
    <source>
        <strain evidence="9 10">DB0629</strain>
    </source>
</reference>
<dbReference type="EMBL" id="JABEND010000004">
    <property type="protein sequence ID" value="NNG35981.1"/>
    <property type="molecule type" value="Genomic_DNA"/>
</dbReference>
<protein>
    <recommendedName>
        <fullName evidence="8">FHA domain-containing protein</fullName>
    </recommendedName>
</protein>
<dbReference type="Pfam" id="PF06271">
    <property type="entry name" value="RDD"/>
    <property type="match status" value="1"/>
</dbReference>
<feature type="compositionally biased region" description="Basic and acidic residues" evidence="6">
    <location>
        <begin position="349"/>
        <end position="358"/>
    </location>
</feature>
<evidence type="ECO:0000256" key="2">
    <source>
        <dbReference type="ARBA" id="ARBA00022553"/>
    </source>
</evidence>
<comment type="caution">
    <text evidence="9">The sequence shown here is derived from an EMBL/GenBank/DDBJ whole genome shotgun (WGS) entry which is preliminary data.</text>
</comment>
<organism evidence="9 10">
    <name type="scientific">Nakamurella aerolata</name>
    <dbReference type="NCBI Taxonomy" id="1656892"/>
    <lineage>
        <taxon>Bacteria</taxon>
        <taxon>Bacillati</taxon>
        <taxon>Actinomycetota</taxon>
        <taxon>Actinomycetes</taxon>
        <taxon>Nakamurellales</taxon>
        <taxon>Nakamurellaceae</taxon>
        <taxon>Nakamurella</taxon>
    </lineage>
</organism>
<dbReference type="InterPro" id="IPR000253">
    <property type="entry name" value="FHA_dom"/>
</dbReference>